<dbReference type="Proteomes" id="UP000249794">
    <property type="component" value="Unassembled WGS sequence"/>
</dbReference>
<reference evidence="1 2" key="2">
    <citation type="submission" date="2018-06" db="EMBL/GenBank/DDBJ databases">
        <title>Metagenomic assembly of (sub)arctic Cyanobacteria and their associated microbiome from non-axenic cultures.</title>
        <authorList>
            <person name="Baurain D."/>
        </authorList>
    </citation>
    <scope>NUCLEOTIDE SEQUENCE [LARGE SCALE GENOMIC DNA]</scope>
    <source>
        <strain evidence="1">ULC027bin1</strain>
    </source>
</reference>
<reference evidence="2" key="1">
    <citation type="submission" date="2018-04" db="EMBL/GenBank/DDBJ databases">
        <authorList>
            <person name="Cornet L."/>
        </authorList>
    </citation>
    <scope>NUCLEOTIDE SEQUENCE [LARGE SCALE GENOMIC DNA]</scope>
</reference>
<dbReference type="EMBL" id="QBMP01000182">
    <property type="protein sequence ID" value="PZO50736.1"/>
    <property type="molecule type" value="Genomic_DNA"/>
</dbReference>
<gene>
    <name evidence="1" type="ORF">DCF15_15580</name>
</gene>
<organism evidence="1 2">
    <name type="scientific">Phormidesmis priestleyi</name>
    <dbReference type="NCBI Taxonomy" id="268141"/>
    <lineage>
        <taxon>Bacteria</taxon>
        <taxon>Bacillati</taxon>
        <taxon>Cyanobacteriota</taxon>
        <taxon>Cyanophyceae</taxon>
        <taxon>Leptolyngbyales</taxon>
        <taxon>Leptolyngbyaceae</taxon>
        <taxon>Phormidesmis</taxon>
    </lineage>
</organism>
<accession>A0A2W4X0M7</accession>
<comment type="caution">
    <text evidence="1">The sequence shown here is derived from an EMBL/GenBank/DDBJ whole genome shotgun (WGS) entry which is preliminary data.</text>
</comment>
<proteinExistence type="predicted"/>
<dbReference type="AlphaFoldDB" id="A0A2W4X0M7"/>
<protein>
    <submittedName>
        <fullName evidence="1">Uncharacterized protein</fullName>
    </submittedName>
</protein>
<evidence type="ECO:0000313" key="2">
    <source>
        <dbReference type="Proteomes" id="UP000249794"/>
    </source>
</evidence>
<name>A0A2W4X0M7_9CYAN</name>
<evidence type="ECO:0000313" key="1">
    <source>
        <dbReference type="EMBL" id="PZO50736.1"/>
    </source>
</evidence>
<sequence>MPLSWQVGEWHTVENTGYLLPYLPARRMIAADSALDEFGNFVPGCYGVDPATGQLNREPAERNHAENGDLFCGWANRTYQAHLEAGR</sequence>